<name>A0ABX8EDL3_9ACTN</name>
<dbReference type="RefSeq" id="WP_214059693.1">
    <property type="nucleotide sequence ID" value="NZ_BAAAHS010000135.1"/>
</dbReference>
<feature type="compositionally biased region" description="Basic and acidic residues" evidence="1">
    <location>
        <begin position="18"/>
        <end position="28"/>
    </location>
</feature>
<sequence length="73" mass="8119">MSSRPTTPVTPLAAPAVAHDDTAESRDQRVIDQRARFRTRHARALTDLMGQRDDLRGVHALADLVDDAVRWTA</sequence>
<feature type="compositionally biased region" description="Low complexity" evidence="1">
    <location>
        <begin position="1"/>
        <end position="17"/>
    </location>
</feature>
<dbReference type="EMBL" id="CP075371">
    <property type="protein sequence ID" value="QVT77990.1"/>
    <property type="molecule type" value="Genomic_DNA"/>
</dbReference>
<feature type="region of interest" description="Disordered" evidence="1">
    <location>
        <begin position="1"/>
        <end position="28"/>
    </location>
</feature>
<evidence type="ECO:0000313" key="3">
    <source>
        <dbReference type="Proteomes" id="UP000679307"/>
    </source>
</evidence>
<gene>
    <name evidence="2" type="ORF">ENKNEFLB_00360</name>
</gene>
<protein>
    <submittedName>
        <fullName evidence="2">Uncharacterized protein</fullName>
    </submittedName>
</protein>
<evidence type="ECO:0000256" key="1">
    <source>
        <dbReference type="SAM" id="MobiDB-lite"/>
    </source>
</evidence>
<evidence type="ECO:0000313" key="2">
    <source>
        <dbReference type="EMBL" id="QVT77990.1"/>
    </source>
</evidence>
<proteinExistence type="predicted"/>
<dbReference type="Proteomes" id="UP000679307">
    <property type="component" value="Chromosome"/>
</dbReference>
<reference evidence="2 3" key="1">
    <citation type="submission" date="2021-05" db="EMBL/GenBank/DDBJ databases">
        <title>Complete genome of Nocardioides aquaticus KCTC 9944T isolated from meromictic and hypersaline Ekho Lake, Antarctica.</title>
        <authorList>
            <person name="Hwang K."/>
            <person name="Kim K.M."/>
            <person name="Choe H."/>
        </authorList>
    </citation>
    <scope>NUCLEOTIDE SEQUENCE [LARGE SCALE GENOMIC DNA]</scope>
    <source>
        <strain evidence="2 3">KCTC 9944</strain>
    </source>
</reference>
<accession>A0ABX8EDL3</accession>
<keyword evidence="3" id="KW-1185">Reference proteome</keyword>
<organism evidence="2 3">
    <name type="scientific">Nocardioides aquaticus</name>
    <dbReference type="NCBI Taxonomy" id="160826"/>
    <lineage>
        <taxon>Bacteria</taxon>
        <taxon>Bacillati</taxon>
        <taxon>Actinomycetota</taxon>
        <taxon>Actinomycetes</taxon>
        <taxon>Propionibacteriales</taxon>
        <taxon>Nocardioidaceae</taxon>
        <taxon>Nocardioides</taxon>
    </lineage>
</organism>